<organism evidence="1 2">
    <name type="scientific">Solemya velesiana gill symbiont</name>
    <dbReference type="NCBI Taxonomy" id="1918948"/>
    <lineage>
        <taxon>Bacteria</taxon>
        <taxon>Pseudomonadati</taxon>
        <taxon>Pseudomonadota</taxon>
        <taxon>Gammaproteobacteria</taxon>
        <taxon>sulfur-oxidizing symbionts</taxon>
    </lineage>
</organism>
<evidence type="ECO:0008006" key="3">
    <source>
        <dbReference type="Google" id="ProtNLM"/>
    </source>
</evidence>
<dbReference type="Gene3D" id="3.10.129.10">
    <property type="entry name" value="Hotdog Thioesterase"/>
    <property type="match status" value="1"/>
</dbReference>
<evidence type="ECO:0000313" key="2">
    <source>
        <dbReference type="Proteomes" id="UP000190896"/>
    </source>
</evidence>
<keyword evidence="2" id="KW-1185">Reference proteome</keyword>
<dbReference type="CDD" id="cd03443">
    <property type="entry name" value="PaaI_thioesterase"/>
    <property type="match status" value="1"/>
</dbReference>
<accession>A0A1T2KWH7</accession>
<dbReference type="InterPro" id="IPR029069">
    <property type="entry name" value="HotDog_dom_sf"/>
</dbReference>
<gene>
    <name evidence="1" type="ORF">BOW51_03495</name>
</gene>
<protein>
    <recommendedName>
        <fullName evidence="3">DUF4442 domain-containing protein</fullName>
    </recommendedName>
</protein>
<dbReference type="SUPFAM" id="SSF54637">
    <property type="entry name" value="Thioesterase/thiol ester dehydrase-isomerase"/>
    <property type="match status" value="1"/>
</dbReference>
<dbReference type="InterPro" id="IPR027961">
    <property type="entry name" value="DUF4442"/>
</dbReference>
<reference evidence="1 2" key="1">
    <citation type="submission" date="2016-11" db="EMBL/GenBank/DDBJ databases">
        <title>Mixed transmission modes and dynamic genome evolution in an obligate animal-bacterial symbiosis.</title>
        <authorList>
            <person name="Russell S.L."/>
            <person name="Corbett-Detig R.B."/>
            <person name="Cavanaugh C.M."/>
        </authorList>
    </citation>
    <scope>NUCLEOTIDE SEQUENCE [LARGE SCALE GENOMIC DNA]</scope>
    <source>
        <strain evidence="1">Se-Cadez</strain>
    </source>
</reference>
<dbReference type="EMBL" id="MPRJ01000015">
    <property type="protein sequence ID" value="OOZ37193.1"/>
    <property type="molecule type" value="Genomic_DNA"/>
</dbReference>
<dbReference type="RefSeq" id="WP_078486136.1">
    <property type="nucleotide sequence ID" value="NZ_MPRJ01000015.1"/>
</dbReference>
<name>A0A1T2KWH7_9GAMM</name>
<evidence type="ECO:0000313" key="1">
    <source>
        <dbReference type="EMBL" id="OOZ37193.1"/>
    </source>
</evidence>
<comment type="caution">
    <text evidence="1">The sequence shown here is derived from an EMBL/GenBank/DDBJ whole genome shotgun (WGS) entry which is preliminary data.</text>
</comment>
<dbReference type="Pfam" id="PF14539">
    <property type="entry name" value="DUF4442"/>
    <property type="match status" value="1"/>
</dbReference>
<dbReference type="Proteomes" id="UP000190896">
    <property type="component" value="Unassembled WGS sequence"/>
</dbReference>
<sequence>MLLSPTDWLRKLNLVSRQRRLEWFPPFRALGIKVLELEGGGRVTRILLPLSERTRNPGGSMFGGAMASVADAVQALPCARVFPEFTVWTRSLHLDFLREGRTNLELRFEMESGQEAGIAQELADSHKSDPLFRYGFYLEDGTLCARAESRVAIRKIDSP</sequence>
<proteinExistence type="predicted"/>
<dbReference type="AlphaFoldDB" id="A0A1T2KWH7"/>